<dbReference type="EMBL" id="QPJY01000008">
    <property type="protein sequence ID" value="RCX27984.1"/>
    <property type="molecule type" value="Genomic_DNA"/>
</dbReference>
<evidence type="ECO:0000313" key="4">
    <source>
        <dbReference type="Proteomes" id="UP000252707"/>
    </source>
</evidence>
<dbReference type="InterPro" id="IPR001387">
    <property type="entry name" value="Cro/C1-type_HTH"/>
</dbReference>
<feature type="domain" description="HTH cro/C1-type" evidence="2">
    <location>
        <begin position="15"/>
        <end position="69"/>
    </location>
</feature>
<keyword evidence="1" id="KW-0238">DNA-binding</keyword>
<dbReference type="GO" id="GO:0005829">
    <property type="term" value="C:cytosol"/>
    <property type="evidence" value="ECO:0007669"/>
    <property type="project" value="TreeGrafter"/>
</dbReference>
<dbReference type="InterPro" id="IPR050807">
    <property type="entry name" value="TransReg_Diox_bact_type"/>
</dbReference>
<dbReference type="Gene3D" id="1.10.260.40">
    <property type="entry name" value="lambda repressor-like DNA-binding domains"/>
    <property type="match status" value="1"/>
</dbReference>
<evidence type="ECO:0000256" key="1">
    <source>
        <dbReference type="ARBA" id="ARBA00023125"/>
    </source>
</evidence>
<dbReference type="GO" id="GO:0003677">
    <property type="term" value="F:DNA binding"/>
    <property type="evidence" value="ECO:0007669"/>
    <property type="project" value="UniProtKB-KW"/>
</dbReference>
<sequence length="120" mass="13270">MTQKPTPSDLFKQRLRTAREMRKWSQSDLGTKAGLPPSSIAHFEAGSRKPSFDTLHRLANALEVTTDYLLGRVEEPTVAAEGDPLFRDVSKLTGNDRDLAKDFLKMLAERNAAKLEGGGK</sequence>
<dbReference type="CDD" id="cd00093">
    <property type="entry name" value="HTH_XRE"/>
    <property type="match status" value="1"/>
</dbReference>
<protein>
    <submittedName>
        <fullName evidence="3">Helix-turn-helix protein</fullName>
    </submittedName>
</protein>
<dbReference type="PANTHER" id="PTHR46797:SF1">
    <property type="entry name" value="METHYLPHOSPHONATE SYNTHASE"/>
    <property type="match status" value="1"/>
</dbReference>
<dbReference type="Pfam" id="PF01381">
    <property type="entry name" value="HTH_3"/>
    <property type="match status" value="1"/>
</dbReference>
<proteinExistence type="predicted"/>
<dbReference type="PANTHER" id="PTHR46797">
    <property type="entry name" value="HTH-TYPE TRANSCRIPTIONAL REGULATOR"/>
    <property type="match status" value="1"/>
</dbReference>
<dbReference type="SUPFAM" id="SSF47413">
    <property type="entry name" value="lambda repressor-like DNA-binding domains"/>
    <property type="match status" value="1"/>
</dbReference>
<dbReference type="SMART" id="SM00530">
    <property type="entry name" value="HTH_XRE"/>
    <property type="match status" value="1"/>
</dbReference>
<dbReference type="Proteomes" id="UP000252707">
    <property type="component" value="Unassembled WGS sequence"/>
</dbReference>
<reference evidence="3 4" key="1">
    <citation type="submission" date="2018-07" db="EMBL/GenBank/DDBJ databases">
        <title>Genomic Encyclopedia of Type Strains, Phase IV (KMG-IV): sequencing the most valuable type-strain genomes for metagenomic binning, comparative biology and taxonomic classification.</title>
        <authorList>
            <person name="Goeker M."/>
        </authorList>
    </citation>
    <scope>NUCLEOTIDE SEQUENCE [LARGE SCALE GENOMIC DNA]</scope>
    <source>
        <strain evidence="3 4">DSM 26407</strain>
    </source>
</reference>
<accession>A0A369C849</accession>
<evidence type="ECO:0000259" key="2">
    <source>
        <dbReference type="PROSITE" id="PS50943"/>
    </source>
</evidence>
<dbReference type="GO" id="GO:0003700">
    <property type="term" value="F:DNA-binding transcription factor activity"/>
    <property type="evidence" value="ECO:0007669"/>
    <property type="project" value="TreeGrafter"/>
</dbReference>
<gene>
    <name evidence="3" type="ORF">DFQ59_10812</name>
</gene>
<dbReference type="RefSeq" id="WP_114280407.1">
    <property type="nucleotide sequence ID" value="NZ_QPJY01000008.1"/>
</dbReference>
<dbReference type="OrthoDB" id="6006530at2"/>
<dbReference type="PROSITE" id="PS50943">
    <property type="entry name" value="HTH_CROC1"/>
    <property type="match status" value="1"/>
</dbReference>
<comment type="caution">
    <text evidence="3">The sequence shown here is derived from an EMBL/GenBank/DDBJ whole genome shotgun (WGS) entry which is preliminary data.</text>
</comment>
<keyword evidence="4" id="KW-1185">Reference proteome</keyword>
<organism evidence="3 4">
    <name type="scientific">Thioalbus denitrificans</name>
    <dbReference type="NCBI Taxonomy" id="547122"/>
    <lineage>
        <taxon>Bacteria</taxon>
        <taxon>Pseudomonadati</taxon>
        <taxon>Pseudomonadota</taxon>
        <taxon>Gammaproteobacteria</taxon>
        <taxon>Chromatiales</taxon>
        <taxon>Ectothiorhodospiraceae</taxon>
        <taxon>Thioalbus</taxon>
    </lineage>
</organism>
<dbReference type="AlphaFoldDB" id="A0A369C849"/>
<evidence type="ECO:0000313" key="3">
    <source>
        <dbReference type="EMBL" id="RCX27984.1"/>
    </source>
</evidence>
<name>A0A369C849_9GAMM</name>
<dbReference type="InterPro" id="IPR010982">
    <property type="entry name" value="Lambda_DNA-bd_dom_sf"/>
</dbReference>